<dbReference type="InterPro" id="IPR010982">
    <property type="entry name" value="Lambda_DNA-bd_dom_sf"/>
</dbReference>
<dbReference type="InterPro" id="IPR001387">
    <property type="entry name" value="Cro/C1-type_HTH"/>
</dbReference>
<dbReference type="InterPro" id="IPR043917">
    <property type="entry name" value="DUF5753"/>
</dbReference>
<reference evidence="2 3" key="1">
    <citation type="submission" date="2019-04" db="EMBL/GenBank/DDBJ databases">
        <title>Streptomyces oryziradicis sp. nov., a novel actinomycete isolated from rhizosphere soil of rice (Oryza sativa L.).</title>
        <authorList>
            <person name="Li C."/>
        </authorList>
    </citation>
    <scope>NUCLEOTIDE SEQUENCE [LARGE SCALE GENOMIC DNA]</scope>
    <source>
        <strain evidence="2 3">NEAU-C40</strain>
    </source>
</reference>
<dbReference type="SMART" id="SM00530">
    <property type="entry name" value="HTH_XRE"/>
    <property type="match status" value="1"/>
</dbReference>
<dbReference type="Proteomes" id="UP000305778">
    <property type="component" value="Unassembled WGS sequence"/>
</dbReference>
<dbReference type="CDD" id="cd00093">
    <property type="entry name" value="HTH_XRE"/>
    <property type="match status" value="1"/>
</dbReference>
<dbReference type="Pfam" id="PF19054">
    <property type="entry name" value="DUF5753"/>
    <property type="match status" value="1"/>
</dbReference>
<dbReference type="Gene3D" id="1.10.260.40">
    <property type="entry name" value="lambda repressor-like DNA-binding domains"/>
    <property type="match status" value="1"/>
</dbReference>
<evidence type="ECO:0000313" key="3">
    <source>
        <dbReference type="Proteomes" id="UP000305778"/>
    </source>
</evidence>
<evidence type="ECO:0000313" key="2">
    <source>
        <dbReference type="EMBL" id="TKA10190.1"/>
    </source>
</evidence>
<keyword evidence="3" id="KW-1185">Reference proteome</keyword>
<accession>A0A4U0SK16</accession>
<dbReference type="Pfam" id="PF13560">
    <property type="entry name" value="HTH_31"/>
    <property type="match status" value="1"/>
</dbReference>
<name>A0A4U0SK16_9ACTN</name>
<proteinExistence type="predicted"/>
<sequence length="312" mass="33833">MSSTEGSSVPPDSCGLDYGQAGPTALRLALGAQLRRLREARGITRGAAGEVLEVSDSRIKGLESGRTACRPCEVTALLAFYGVDDDSERGTLLALAEQSNAPGWWQPYSDVVPAGLQAYLDLEHSADVIRSYEAQGIPDLLQTPDYARAVVRFGHRGIAANASEAEVERRVGLRMKRQQILRRPNPPHLWAVIDESALRRTVGSTDTTLTQLEHLIDASEHPHITIQMVPFRADAVVGEDGPVTILRLPGGELPDVVCLEPPTGARYPCEPADIEHYRHIMNQLVIEADSPAVTRTALHQMLEDILSGASSP</sequence>
<dbReference type="RefSeq" id="WP_136725006.1">
    <property type="nucleotide sequence ID" value="NZ_SUMC01000016.1"/>
</dbReference>
<dbReference type="SUPFAM" id="SSF47413">
    <property type="entry name" value="lambda repressor-like DNA-binding domains"/>
    <property type="match status" value="1"/>
</dbReference>
<dbReference type="EMBL" id="SUMC01000016">
    <property type="protein sequence ID" value="TKA10190.1"/>
    <property type="molecule type" value="Genomic_DNA"/>
</dbReference>
<dbReference type="GO" id="GO:0003677">
    <property type="term" value="F:DNA binding"/>
    <property type="evidence" value="ECO:0007669"/>
    <property type="project" value="InterPro"/>
</dbReference>
<evidence type="ECO:0000259" key="1">
    <source>
        <dbReference type="PROSITE" id="PS50943"/>
    </source>
</evidence>
<organism evidence="2 3">
    <name type="scientific">Actinacidiphila oryziradicis</name>
    <dbReference type="NCBI Taxonomy" id="2571141"/>
    <lineage>
        <taxon>Bacteria</taxon>
        <taxon>Bacillati</taxon>
        <taxon>Actinomycetota</taxon>
        <taxon>Actinomycetes</taxon>
        <taxon>Kitasatosporales</taxon>
        <taxon>Streptomycetaceae</taxon>
        <taxon>Actinacidiphila</taxon>
    </lineage>
</organism>
<gene>
    <name evidence="2" type="ORF">FCI23_18485</name>
</gene>
<feature type="domain" description="HTH cro/C1-type" evidence="1">
    <location>
        <begin position="34"/>
        <end position="67"/>
    </location>
</feature>
<comment type="caution">
    <text evidence="2">The sequence shown here is derived from an EMBL/GenBank/DDBJ whole genome shotgun (WGS) entry which is preliminary data.</text>
</comment>
<dbReference type="PROSITE" id="PS50943">
    <property type="entry name" value="HTH_CROC1"/>
    <property type="match status" value="1"/>
</dbReference>
<protein>
    <submittedName>
        <fullName evidence="2">Helix-turn-helix domain-containing protein</fullName>
    </submittedName>
</protein>
<dbReference type="AlphaFoldDB" id="A0A4U0SK16"/>
<dbReference type="OrthoDB" id="5177725at2"/>